<proteinExistence type="predicted"/>
<dbReference type="Proteomes" id="UP001196980">
    <property type="component" value="Unassembled WGS sequence"/>
</dbReference>
<feature type="non-terminal residue" evidence="1">
    <location>
        <position position="58"/>
    </location>
</feature>
<evidence type="ECO:0000313" key="2">
    <source>
        <dbReference type="Proteomes" id="UP001196980"/>
    </source>
</evidence>
<dbReference type="EMBL" id="JABXWD010000735">
    <property type="protein sequence ID" value="MBV6343683.1"/>
    <property type="molecule type" value="Genomic_DNA"/>
</dbReference>
<reference evidence="1 2" key="1">
    <citation type="journal article" date="2020" name="J Geophys Res Biogeosci">
        <title>Magnetotaxis as an Adaptation to Enable Bacterial Shuttling of Microbial Sulfur and Sulfur Cycling Across Aquatic Oxic#Anoxic Interfaces.</title>
        <authorList>
            <person name="Li J."/>
            <person name="Liu P."/>
            <person name="Wang J."/>
            <person name="Roberts A.P."/>
            <person name="Pan Y."/>
        </authorList>
    </citation>
    <scope>NUCLEOTIDE SEQUENCE [LARGE SCALE GENOMIC DNA]</scope>
    <source>
        <strain evidence="1 2">MYR-1_YQ</strain>
    </source>
</reference>
<comment type="caution">
    <text evidence="1">The sequence shown here is derived from an EMBL/GenBank/DDBJ whole genome shotgun (WGS) entry which is preliminary data.</text>
</comment>
<accession>A0ABS6S581</accession>
<keyword evidence="2" id="KW-1185">Reference proteome</keyword>
<name>A0ABS6S581_9BACT</name>
<gene>
    <name evidence="1" type="ORF">HWQ67_19115</name>
</gene>
<organism evidence="1 2">
    <name type="scientific">Candidatus Magnetobacterium casense</name>
    <dbReference type="NCBI Taxonomy" id="1455061"/>
    <lineage>
        <taxon>Bacteria</taxon>
        <taxon>Pseudomonadati</taxon>
        <taxon>Nitrospirota</taxon>
        <taxon>Thermodesulfovibrionia</taxon>
        <taxon>Thermodesulfovibrionales</taxon>
        <taxon>Candidatus Magnetobacteriaceae</taxon>
        <taxon>Candidatus Magnetobacterium</taxon>
    </lineage>
</organism>
<protein>
    <submittedName>
        <fullName evidence="1">Uncharacterized protein</fullName>
    </submittedName>
</protein>
<sequence>MTIRLPRQLAVLTEAVSGCYYTVMHQKFDIALKDIIKDVPGTFLRLLTGYETGKFIDV</sequence>
<evidence type="ECO:0000313" key="1">
    <source>
        <dbReference type="EMBL" id="MBV6343683.1"/>
    </source>
</evidence>